<name>A0ACC5P5C1_9BACT</name>
<keyword evidence="1" id="KW-0560">Oxidoreductase</keyword>
<protein>
    <submittedName>
        <fullName evidence="1">Alpha-ketoglutarate-dependent 2,4-dichlorophenoxyacetate dioxygenase</fullName>
        <ecNumber evidence="1">1.14.11.-</ecNumber>
    </submittedName>
</protein>
<keyword evidence="1" id="KW-0223">Dioxygenase</keyword>
<keyword evidence="2" id="KW-1185">Reference proteome</keyword>
<accession>A0ACC5P5C1</accession>
<reference evidence="1" key="1">
    <citation type="submission" date="2020-08" db="EMBL/GenBank/DDBJ databases">
        <title>Genomic Encyclopedia of Type Strains, Phase IV (KMG-V): Genome sequencing to study the core and pangenomes of soil and plant-associated prokaryotes.</title>
        <authorList>
            <person name="Whitman W."/>
        </authorList>
    </citation>
    <scope>NUCLEOTIDE SEQUENCE</scope>
    <source>
        <strain evidence="1">M8UP15</strain>
    </source>
</reference>
<dbReference type="Proteomes" id="UP000569005">
    <property type="component" value="Unassembled WGS sequence"/>
</dbReference>
<dbReference type="EMBL" id="JACHEA010000003">
    <property type="protein sequence ID" value="MBB5342010.1"/>
    <property type="molecule type" value="Genomic_DNA"/>
</dbReference>
<organism evidence="1 2">
    <name type="scientific">Tunturiibacter gelidiferens</name>
    <dbReference type="NCBI Taxonomy" id="3069689"/>
    <lineage>
        <taxon>Bacteria</taxon>
        <taxon>Pseudomonadati</taxon>
        <taxon>Acidobacteriota</taxon>
        <taxon>Terriglobia</taxon>
        <taxon>Terriglobales</taxon>
        <taxon>Acidobacteriaceae</taxon>
        <taxon>Tunturiibacter</taxon>
    </lineage>
</organism>
<evidence type="ECO:0000313" key="1">
    <source>
        <dbReference type="EMBL" id="MBB5342010.1"/>
    </source>
</evidence>
<comment type="caution">
    <text evidence="1">The sequence shown here is derived from an EMBL/GenBank/DDBJ whole genome shotgun (WGS) entry which is preliminary data.</text>
</comment>
<evidence type="ECO:0000313" key="2">
    <source>
        <dbReference type="Proteomes" id="UP000569005"/>
    </source>
</evidence>
<proteinExistence type="predicted"/>
<dbReference type="EC" id="1.14.11.-" evidence="1"/>
<sequence>MSVTLQVINPNFVAEGRAGPLREISDPDAFREFVEILAQFPVLVFRDQPFTDDEQIKFAERLSGRSGHVFFSRMTNLDDDKRTLKADDFRRVYYLSTRLWHTDGSCSSTPSRFSMLSAKMLPGKGGETEFADMRGAYDSLSEDMKIELNSMCAEHSRAYSRHLIGAENVDSPDETIGGVVQPLIYLDRFTGRKSLYLSSNATKIIGLPLPDGRLLLRDLIEHATERRFVYRHEWRVNDFVIWDNRVTMHRARPYDDESQIRDLRRATTPDHGMGISA</sequence>
<gene>
    <name evidence="1" type="ORF">HDF13_004399</name>
</gene>